<comment type="caution">
    <text evidence="1">The sequence shown here is derived from an EMBL/GenBank/DDBJ whole genome shotgun (WGS) entry which is preliminary data.</text>
</comment>
<reference evidence="1" key="1">
    <citation type="submission" date="2022-08" db="EMBL/GenBank/DDBJ databases">
        <title>Draft genome sequencing of Roseisolibacter agri AW1220.</title>
        <authorList>
            <person name="Tobiishi Y."/>
            <person name="Tonouchi A."/>
        </authorList>
    </citation>
    <scope>NUCLEOTIDE SEQUENCE</scope>
    <source>
        <strain evidence="1">AW1220</strain>
    </source>
</reference>
<gene>
    <name evidence="1" type="ORF">rosag_43170</name>
</gene>
<accession>A0AA37Q7R1</accession>
<evidence type="ECO:0000313" key="2">
    <source>
        <dbReference type="Proteomes" id="UP001161325"/>
    </source>
</evidence>
<dbReference type="AlphaFoldDB" id="A0AA37Q7R1"/>
<proteinExistence type="predicted"/>
<evidence type="ECO:0000313" key="1">
    <source>
        <dbReference type="EMBL" id="GLC27804.1"/>
    </source>
</evidence>
<dbReference type="Proteomes" id="UP001161325">
    <property type="component" value="Unassembled WGS sequence"/>
</dbReference>
<organism evidence="1 2">
    <name type="scientific">Roseisolibacter agri</name>
    <dbReference type="NCBI Taxonomy" id="2014610"/>
    <lineage>
        <taxon>Bacteria</taxon>
        <taxon>Pseudomonadati</taxon>
        <taxon>Gemmatimonadota</taxon>
        <taxon>Gemmatimonadia</taxon>
        <taxon>Gemmatimonadales</taxon>
        <taxon>Gemmatimonadaceae</taxon>
        <taxon>Roseisolibacter</taxon>
    </lineage>
</organism>
<dbReference type="EMBL" id="BRXS01000007">
    <property type="protein sequence ID" value="GLC27804.1"/>
    <property type="molecule type" value="Genomic_DNA"/>
</dbReference>
<sequence>MQKSQVAIDALRGPVVVDMRVLTPLFAEVTIYYHLPGEVKWTRAAHFDISEVDDGQVSTTVPALATGSEMLLRVVLWGGNHSFIIRTALRQQQQDCHGSPLAEVKSETGADKGEVVDIQVEVV</sequence>
<protein>
    <submittedName>
        <fullName evidence="1">Uncharacterized protein</fullName>
    </submittedName>
</protein>
<dbReference type="RefSeq" id="WP_284352234.1">
    <property type="nucleotide sequence ID" value="NZ_BRXS01000007.1"/>
</dbReference>
<name>A0AA37Q7R1_9BACT</name>
<keyword evidence="2" id="KW-1185">Reference proteome</keyword>